<dbReference type="EC" id="1.6.5.3" evidence="2"/>
<dbReference type="AlphaFoldDB" id="A0A6J4M2X6"/>
<dbReference type="EMBL" id="CADCTX010000758">
    <property type="protein sequence ID" value="CAA9347362.1"/>
    <property type="molecule type" value="Genomic_DNA"/>
</dbReference>
<feature type="compositionally biased region" description="Basic and acidic residues" evidence="1">
    <location>
        <begin position="81"/>
        <end position="91"/>
    </location>
</feature>
<evidence type="ECO:0000256" key="1">
    <source>
        <dbReference type="SAM" id="MobiDB-lite"/>
    </source>
</evidence>
<evidence type="ECO:0000313" key="2">
    <source>
        <dbReference type="EMBL" id="CAA9347362.1"/>
    </source>
</evidence>
<organism evidence="2">
    <name type="scientific">uncultured Gemmatimonadaceae bacterium</name>
    <dbReference type="NCBI Taxonomy" id="246130"/>
    <lineage>
        <taxon>Bacteria</taxon>
        <taxon>Pseudomonadati</taxon>
        <taxon>Gemmatimonadota</taxon>
        <taxon>Gemmatimonadia</taxon>
        <taxon>Gemmatimonadales</taxon>
        <taxon>Gemmatimonadaceae</taxon>
        <taxon>environmental samples</taxon>
    </lineage>
</organism>
<feature type="compositionally biased region" description="Basic and acidic residues" evidence="1">
    <location>
        <begin position="23"/>
        <end position="46"/>
    </location>
</feature>
<feature type="compositionally biased region" description="Basic and acidic residues" evidence="1">
    <location>
        <begin position="236"/>
        <end position="245"/>
    </location>
</feature>
<feature type="region of interest" description="Disordered" evidence="1">
    <location>
        <begin position="289"/>
        <end position="361"/>
    </location>
</feature>
<dbReference type="GO" id="GO:0016491">
    <property type="term" value="F:oxidoreductase activity"/>
    <property type="evidence" value="ECO:0007669"/>
    <property type="project" value="UniProtKB-KW"/>
</dbReference>
<feature type="compositionally biased region" description="Basic and acidic residues" evidence="1">
    <location>
        <begin position="306"/>
        <end position="341"/>
    </location>
</feature>
<dbReference type="EC" id="1.2.1.2" evidence="2"/>
<feature type="non-terminal residue" evidence="2">
    <location>
        <position position="361"/>
    </location>
</feature>
<feature type="region of interest" description="Disordered" evidence="1">
    <location>
        <begin position="234"/>
        <end position="255"/>
    </location>
</feature>
<feature type="region of interest" description="Disordered" evidence="1">
    <location>
        <begin position="150"/>
        <end position="170"/>
    </location>
</feature>
<sequence length="361" mass="39810">DPARTDRPPAGGAPHHRAHHRRRDGERPRGDDGARGLQADGHRDPDALLPGDAASGERVPGVRGRGGELARARPLVLARGRGGDGGEDQQRARAAQPQDGARAARLVHRPLHHAGGGALAGGVRGQARALRPAQAARPRGRARLRLGGAPRAARRGVRGHRGAAGEGGQRAVRARLRQVHPLLQVRGGVRLRLAEHLRDRRGRPRLRRAHLHGDGRAAPRERVRVLRQLHRRVPHRRADVQDRARQARRRHVGRVAADADRHHLPLLRRGVHALAARAGQRDRARDVAARQRHHERQPVHQGALRLEVRAEPPHRPPRAGHGDLCRHEPHEGKRQGRRGADADGGEWEYAGPRERERAARL</sequence>
<keyword evidence="2" id="KW-0560">Oxidoreductase</keyword>
<feature type="non-terminal residue" evidence="2">
    <location>
        <position position="1"/>
    </location>
</feature>
<gene>
    <name evidence="2" type="ORF">AVDCRST_MAG40-2701</name>
</gene>
<protein>
    <submittedName>
        <fullName evidence="2">NADH-ubiquinone oxidoreductase chain G2 Formate dehydrogenase putative subunit</fullName>
        <ecNumber evidence="2">1.2.1.2</ecNumber>
        <ecNumber evidence="2">1.6.5.3</ecNumber>
    </submittedName>
</protein>
<name>A0A6J4M2X6_9BACT</name>
<feature type="region of interest" description="Disordered" evidence="1">
    <location>
        <begin position="1"/>
        <end position="98"/>
    </location>
</feature>
<accession>A0A6J4M2X6</accession>
<reference evidence="2" key="1">
    <citation type="submission" date="2020-02" db="EMBL/GenBank/DDBJ databases">
        <authorList>
            <person name="Meier V. D."/>
        </authorList>
    </citation>
    <scope>NUCLEOTIDE SEQUENCE</scope>
    <source>
        <strain evidence="2">AVDCRST_MAG40</strain>
    </source>
</reference>
<proteinExistence type="predicted"/>
<feature type="compositionally biased region" description="Basic residues" evidence="1">
    <location>
        <begin position="152"/>
        <end position="161"/>
    </location>
</feature>
<keyword evidence="2" id="KW-0830">Ubiquinone</keyword>
<feature type="compositionally biased region" description="Basic and acidic residues" evidence="1">
    <location>
        <begin position="351"/>
        <end position="361"/>
    </location>
</feature>